<accession>A0A1H3HJ88</accession>
<evidence type="ECO:0000313" key="4">
    <source>
        <dbReference type="Proteomes" id="UP000199170"/>
    </source>
</evidence>
<dbReference type="InterPro" id="IPR057169">
    <property type="entry name" value="DUF7847"/>
</dbReference>
<protein>
    <recommendedName>
        <fullName evidence="2">DUF7847 domain-containing protein</fullName>
    </recommendedName>
</protein>
<evidence type="ECO:0000256" key="1">
    <source>
        <dbReference type="SAM" id="Phobius"/>
    </source>
</evidence>
<evidence type="ECO:0000259" key="2">
    <source>
        <dbReference type="Pfam" id="PF25231"/>
    </source>
</evidence>
<keyword evidence="1" id="KW-1133">Transmembrane helix</keyword>
<dbReference type="Proteomes" id="UP000199170">
    <property type="component" value="Unassembled WGS sequence"/>
</dbReference>
<keyword evidence="1" id="KW-0472">Membrane</keyword>
<feature type="transmembrane region" description="Helical" evidence="1">
    <location>
        <begin position="209"/>
        <end position="234"/>
    </location>
</feature>
<dbReference type="RefSeq" id="WP_245705784.1">
    <property type="nucleotide sequence ID" value="NZ_FNPB01000007.1"/>
</dbReference>
<feature type="domain" description="DUF7847" evidence="2">
    <location>
        <begin position="3"/>
        <end position="237"/>
    </location>
</feature>
<dbReference type="Pfam" id="PF25231">
    <property type="entry name" value="DUF7847"/>
    <property type="match status" value="1"/>
</dbReference>
<evidence type="ECO:0000313" key="3">
    <source>
        <dbReference type="EMBL" id="SDY14729.1"/>
    </source>
</evidence>
<organism evidence="3 4">
    <name type="scientific">Halobellus clavatus</name>
    <dbReference type="NCBI Taxonomy" id="660517"/>
    <lineage>
        <taxon>Archaea</taxon>
        <taxon>Methanobacteriati</taxon>
        <taxon>Methanobacteriota</taxon>
        <taxon>Stenosarchaea group</taxon>
        <taxon>Halobacteria</taxon>
        <taxon>Halobacteriales</taxon>
        <taxon>Haloferacaceae</taxon>
        <taxon>Halobellus</taxon>
    </lineage>
</organism>
<feature type="transmembrane region" description="Helical" evidence="1">
    <location>
        <begin position="21"/>
        <end position="46"/>
    </location>
</feature>
<dbReference type="AlphaFoldDB" id="A0A1H3HJ88"/>
<dbReference type="EMBL" id="FNPB01000007">
    <property type="protein sequence ID" value="SDY14729.1"/>
    <property type="molecule type" value="Genomic_DNA"/>
</dbReference>
<feature type="transmembrane region" description="Helical" evidence="1">
    <location>
        <begin position="108"/>
        <end position="127"/>
    </location>
</feature>
<proteinExistence type="predicted"/>
<feature type="transmembrane region" description="Helical" evidence="1">
    <location>
        <begin position="133"/>
        <end position="152"/>
    </location>
</feature>
<sequence>MSLQIRSSLTGGIGRCLNRNGLLLALAYVFVGAAWQVLLYSAVVAAVGQSAAQGGASALPTVDLPLVVSAGGAVVALVLLQYLTIVAIRTFVGGHTRTIPAEFYTRNIPYVLVNSIIGSLAFGLAIFVGSILFVVPGIIAYVAFIFTLLYIAAEDQSFIAAFRSSWNVTRGNWLRLFGLLVVVFLGITIVPGVLSALTSAVFTTTLGPALATLASGTLTLPFSLLLLGILAEAFTQLRTAQERSEPRTGASAA</sequence>
<keyword evidence="1" id="KW-0812">Transmembrane</keyword>
<name>A0A1H3HJ88_9EURY</name>
<keyword evidence="4" id="KW-1185">Reference proteome</keyword>
<feature type="transmembrane region" description="Helical" evidence="1">
    <location>
        <begin position="66"/>
        <end position="88"/>
    </location>
</feature>
<reference evidence="4" key="1">
    <citation type="submission" date="2016-10" db="EMBL/GenBank/DDBJ databases">
        <authorList>
            <person name="Varghese N."/>
            <person name="Submissions S."/>
        </authorList>
    </citation>
    <scope>NUCLEOTIDE SEQUENCE [LARGE SCALE GENOMIC DNA]</scope>
    <source>
        <strain evidence="4">CGMCC 1.10118</strain>
    </source>
</reference>
<feature type="transmembrane region" description="Helical" evidence="1">
    <location>
        <begin position="173"/>
        <end position="197"/>
    </location>
</feature>
<gene>
    <name evidence="3" type="ORF">SAMN04487946_10774</name>
</gene>